<organism evidence="2 3">
    <name type="scientific">Nonlabens xylanidelens</name>
    <dbReference type="NCBI Taxonomy" id="191564"/>
    <lineage>
        <taxon>Bacteria</taxon>
        <taxon>Pseudomonadati</taxon>
        <taxon>Bacteroidota</taxon>
        <taxon>Flavobacteriia</taxon>
        <taxon>Flavobacteriales</taxon>
        <taxon>Flavobacteriaceae</taxon>
        <taxon>Nonlabens</taxon>
    </lineage>
</organism>
<gene>
    <name evidence="2" type="ORF">LY01_01123</name>
</gene>
<dbReference type="RefSeq" id="WP_104514844.1">
    <property type="nucleotide sequence ID" value="NZ_MQVW01000002.1"/>
</dbReference>
<proteinExistence type="predicted"/>
<dbReference type="OrthoDB" id="1448121at2"/>
<accession>A0A2S6IN02</accession>
<keyword evidence="3" id="KW-1185">Reference proteome</keyword>
<keyword evidence="1" id="KW-0732">Signal</keyword>
<reference evidence="2 3" key="1">
    <citation type="submission" date="2018-02" db="EMBL/GenBank/DDBJ databases">
        <title>Genomic Encyclopedia of Archaeal and Bacterial Type Strains, Phase II (KMG-II): from individual species to whole genera.</title>
        <authorList>
            <person name="Goeker M."/>
        </authorList>
    </citation>
    <scope>NUCLEOTIDE SEQUENCE [LARGE SCALE GENOMIC DNA]</scope>
    <source>
        <strain evidence="2 3">DSM 16809</strain>
    </source>
</reference>
<dbReference type="PROSITE" id="PS51257">
    <property type="entry name" value="PROKAR_LIPOPROTEIN"/>
    <property type="match status" value="1"/>
</dbReference>
<feature type="chain" id="PRO_5015695783" evidence="1">
    <location>
        <begin position="28"/>
        <end position="184"/>
    </location>
</feature>
<dbReference type="InterPro" id="IPR025347">
    <property type="entry name" value="DUF4251"/>
</dbReference>
<dbReference type="Proteomes" id="UP000239002">
    <property type="component" value="Unassembled WGS sequence"/>
</dbReference>
<evidence type="ECO:0000256" key="1">
    <source>
        <dbReference type="SAM" id="SignalP"/>
    </source>
</evidence>
<sequence length="184" mass="20696">MKKYKYLILISILVLILSSCKSSFTEADRTKLKDLQNELINNNLVFKADAALPFNSQAVNNAINDILIRNGNSASRISLSGDNYTLKIAGEKAVFNLPFYGERRTGGGYNDNNSFDFTGEIKNVSQSIVADSNYISYEFDIRNDTESLSVELKIFSRETAHLIINSSQRSYMKYDGHLSIEPIE</sequence>
<dbReference type="Gene3D" id="2.40.128.410">
    <property type="match status" value="1"/>
</dbReference>
<name>A0A2S6IN02_9FLAO</name>
<dbReference type="Pfam" id="PF14059">
    <property type="entry name" value="DUF4251"/>
    <property type="match status" value="1"/>
</dbReference>
<evidence type="ECO:0000313" key="3">
    <source>
        <dbReference type="Proteomes" id="UP000239002"/>
    </source>
</evidence>
<dbReference type="EMBL" id="PTJE01000002">
    <property type="protein sequence ID" value="PPK95535.1"/>
    <property type="molecule type" value="Genomic_DNA"/>
</dbReference>
<evidence type="ECO:0000313" key="2">
    <source>
        <dbReference type="EMBL" id="PPK95535.1"/>
    </source>
</evidence>
<feature type="signal peptide" evidence="1">
    <location>
        <begin position="1"/>
        <end position="27"/>
    </location>
</feature>
<comment type="caution">
    <text evidence="2">The sequence shown here is derived from an EMBL/GenBank/DDBJ whole genome shotgun (WGS) entry which is preliminary data.</text>
</comment>
<protein>
    <submittedName>
        <fullName evidence="2">Uncharacterized protein DUF4251</fullName>
    </submittedName>
</protein>
<dbReference type="AlphaFoldDB" id="A0A2S6IN02"/>